<protein>
    <submittedName>
        <fullName evidence="1">Uncharacterized protein</fullName>
    </submittedName>
</protein>
<dbReference type="Proteomes" id="UP000326939">
    <property type="component" value="Chromosome 2"/>
</dbReference>
<dbReference type="EMBL" id="VDCV01000002">
    <property type="protein sequence ID" value="KAB5569755.1"/>
    <property type="molecule type" value="Genomic_DNA"/>
</dbReference>
<comment type="caution">
    <text evidence="1">The sequence shown here is derived from an EMBL/GenBank/DDBJ whole genome shotgun (WGS) entry which is preliminary data.</text>
</comment>
<proteinExistence type="predicted"/>
<dbReference type="PANTHER" id="PTHR39104">
    <property type="entry name" value="AMINO ACID-LIGASE"/>
    <property type="match status" value="1"/>
</dbReference>
<gene>
    <name evidence="1" type="ORF">DKX38_003548</name>
</gene>
<evidence type="ECO:0000313" key="2">
    <source>
        <dbReference type="Proteomes" id="UP000326939"/>
    </source>
</evidence>
<organism evidence="1 2">
    <name type="scientific">Salix brachista</name>
    <dbReference type="NCBI Taxonomy" id="2182728"/>
    <lineage>
        <taxon>Eukaryota</taxon>
        <taxon>Viridiplantae</taxon>
        <taxon>Streptophyta</taxon>
        <taxon>Embryophyta</taxon>
        <taxon>Tracheophyta</taxon>
        <taxon>Spermatophyta</taxon>
        <taxon>Magnoliopsida</taxon>
        <taxon>eudicotyledons</taxon>
        <taxon>Gunneridae</taxon>
        <taxon>Pentapetalae</taxon>
        <taxon>rosids</taxon>
        <taxon>fabids</taxon>
        <taxon>Malpighiales</taxon>
        <taxon>Salicaceae</taxon>
        <taxon>Saliceae</taxon>
        <taxon>Salix</taxon>
    </lineage>
</organism>
<sequence length="230" mass="25135">MSSSGSSNKPRTVRLRCPSVSSTVSFFAWDDQRLDLGSIARTFGLDPSTLKLNGYFISRGVDLVSSSVTWRSLLSFFTARGLSTGKDDREALIVDGNLSKVGTKRAHDPQSASSRSNYRAEVEGNGVSIGGQQHQDINFLMNKRMKESNSENKKLKGVAVALTLLKTFVSSGCDKSYQMPKWSGPGLKRKQSIEHHVNLLKRLRINGANSGTCPDFRGDILSVSSCTLDL</sequence>
<evidence type="ECO:0000313" key="1">
    <source>
        <dbReference type="EMBL" id="KAB5569755.1"/>
    </source>
</evidence>
<keyword evidence="2" id="KW-1185">Reference proteome</keyword>
<name>A0A5N5NQ89_9ROSI</name>
<dbReference type="PANTHER" id="PTHR39104:SF1">
    <property type="entry name" value="AMINO ACID-LIGASE"/>
    <property type="match status" value="1"/>
</dbReference>
<accession>A0A5N5NQ89</accession>
<dbReference type="AlphaFoldDB" id="A0A5N5NQ89"/>
<reference evidence="2" key="1">
    <citation type="journal article" date="2019" name="Gigascience">
        <title>De novo genome assembly of the endangered Acer yangbiense, a plant species with extremely small populations endemic to Yunnan Province, China.</title>
        <authorList>
            <person name="Yang J."/>
            <person name="Wariss H.M."/>
            <person name="Tao L."/>
            <person name="Zhang R."/>
            <person name="Yun Q."/>
            <person name="Hollingsworth P."/>
            <person name="Dao Z."/>
            <person name="Luo G."/>
            <person name="Guo H."/>
            <person name="Ma Y."/>
            <person name="Sun W."/>
        </authorList>
    </citation>
    <scope>NUCLEOTIDE SEQUENCE [LARGE SCALE GENOMIC DNA]</scope>
    <source>
        <strain evidence="2">cv. br00</strain>
    </source>
</reference>